<organism evidence="23 24">
    <name type="scientific">Ficus carica</name>
    <name type="common">Common fig</name>
    <dbReference type="NCBI Taxonomy" id="3494"/>
    <lineage>
        <taxon>Eukaryota</taxon>
        <taxon>Viridiplantae</taxon>
        <taxon>Streptophyta</taxon>
        <taxon>Embryophyta</taxon>
        <taxon>Tracheophyta</taxon>
        <taxon>Spermatophyta</taxon>
        <taxon>Magnoliopsida</taxon>
        <taxon>eudicotyledons</taxon>
        <taxon>Gunneridae</taxon>
        <taxon>Pentapetalae</taxon>
        <taxon>rosids</taxon>
        <taxon>fabids</taxon>
        <taxon>Rosales</taxon>
        <taxon>Moraceae</taxon>
        <taxon>Ficeae</taxon>
        <taxon>Ficus</taxon>
    </lineage>
</organism>
<dbReference type="CDD" id="cd01098">
    <property type="entry name" value="PAN_AP_plant"/>
    <property type="match status" value="1"/>
</dbReference>
<dbReference type="FunFam" id="2.90.10.10:FF:000017">
    <property type="entry name" value="Putative receptor protein kinase ZmPK1"/>
    <property type="match status" value="1"/>
</dbReference>
<keyword evidence="8 17" id="KW-0418">Kinase</keyword>
<evidence type="ECO:0000256" key="2">
    <source>
        <dbReference type="ARBA" id="ARBA00022527"/>
    </source>
</evidence>
<dbReference type="GO" id="GO:0048544">
    <property type="term" value="P:recognition of pollen"/>
    <property type="evidence" value="ECO:0007669"/>
    <property type="project" value="InterPro"/>
</dbReference>
<keyword evidence="12" id="KW-1015">Disulfide bond</keyword>
<dbReference type="GO" id="GO:0016020">
    <property type="term" value="C:membrane"/>
    <property type="evidence" value="ECO:0007669"/>
    <property type="project" value="UniProtKB-SubCell"/>
</dbReference>
<evidence type="ECO:0000256" key="6">
    <source>
        <dbReference type="ARBA" id="ARBA00022729"/>
    </source>
</evidence>
<dbReference type="FunFam" id="1.10.510.10:FF:000537">
    <property type="entry name" value="Putative receptor-like protein kinase"/>
    <property type="match status" value="1"/>
</dbReference>
<dbReference type="InterPro" id="IPR036426">
    <property type="entry name" value="Bulb-type_lectin_dom_sf"/>
</dbReference>
<evidence type="ECO:0000256" key="13">
    <source>
        <dbReference type="ARBA" id="ARBA00023170"/>
    </source>
</evidence>
<evidence type="ECO:0000256" key="11">
    <source>
        <dbReference type="ARBA" id="ARBA00023136"/>
    </source>
</evidence>
<feature type="domain" description="Bulb-type lectin" evidence="21">
    <location>
        <begin position="18"/>
        <end position="149"/>
    </location>
</feature>
<evidence type="ECO:0000256" key="17">
    <source>
        <dbReference type="PIRNR" id="PIRNR000641"/>
    </source>
</evidence>
<comment type="caution">
    <text evidence="23">The sequence shown here is derived from an EMBL/GenBank/DDBJ whole genome shotgun (WGS) entry which is preliminary data.</text>
</comment>
<dbReference type="PIRSF" id="PIRSF000641">
    <property type="entry name" value="SRK"/>
    <property type="match status" value="1"/>
</dbReference>
<dbReference type="PROSITE" id="PS50927">
    <property type="entry name" value="BULB_LECTIN"/>
    <property type="match status" value="1"/>
</dbReference>
<keyword evidence="9 17" id="KW-0067">ATP-binding</keyword>
<dbReference type="PANTHER" id="PTHR47974">
    <property type="entry name" value="OS07G0415500 PROTEIN"/>
    <property type="match status" value="1"/>
</dbReference>
<gene>
    <name evidence="23" type="ORF">TIFTF001_005036</name>
</gene>
<evidence type="ECO:0000259" key="22">
    <source>
        <dbReference type="PROSITE" id="PS50948"/>
    </source>
</evidence>
<feature type="signal peptide" evidence="19">
    <location>
        <begin position="1"/>
        <end position="22"/>
    </location>
</feature>
<keyword evidence="7 17" id="KW-0547">Nucleotide-binding</keyword>
<comment type="similarity">
    <text evidence="17">Belongs to the protein kinase superfamily. Ser/Thr protein kinase family.</text>
</comment>
<dbReference type="EC" id="2.7.11.1" evidence="17"/>
<evidence type="ECO:0000256" key="15">
    <source>
        <dbReference type="ARBA" id="ARBA00047899"/>
    </source>
</evidence>
<evidence type="ECO:0000313" key="24">
    <source>
        <dbReference type="Proteomes" id="UP001187192"/>
    </source>
</evidence>
<feature type="chain" id="PRO_5041638168" description="Receptor-like serine/threonine-protein kinase" evidence="19">
    <location>
        <begin position="23"/>
        <end position="792"/>
    </location>
</feature>
<reference evidence="23" key="1">
    <citation type="submission" date="2023-07" db="EMBL/GenBank/DDBJ databases">
        <title>draft genome sequence of fig (Ficus carica).</title>
        <authorList>
            <person name="Takahashi T."/>
            <person name="Nishimura K."/>
        </authorList>
    </citation>
    <scope>NUCLEOTIDE SEQUENCE</scope>
</reference>
<evidence type="ECO:0000256" key="7">
    <source>
        <dbReference type="ARBA" id="ARBA00022741"/>
    </source>
</evidence>
<dbReference type="Pfam" id="PF00954">
    <property type="entry name" value="S_locus_glycop"/>
    <property type="match status" value="1"/>
</dbReference>
<evidence type="ECO:0000256" key="18">
    <source>
        <dbReference type="SAM" id="Phobius"/>
    </source>
</evidence>
<dbReference type="InterPro" id="IPR011009">
    <property type="entry name" value="Kinase-like_dom_sf"/>
</dbReference>
<dbReference type="Pfam" id="PF00069">
    <property type="entry name" value="Pkinase"/>
    <property type="match status" value="1"/>
</dbReference>
<dbReference type="CDD" id="cd00028">
    <property type="entry name" value="B_lectin"/>
    <property type="match status" value="1"/>
</dbReference>
<evidence type="ECO:0000256" key="14">
    <source>
        <dbReference type="ARBA" id="ARBA00023180"/>
    </source>
</evidence>
<dbReference type="PROSITE" id="PS50948">
    <property type="entry name" value="PAN"/>
    <property type="match status" value="1"/>
</dbReference>
<dbReference type="InterPro" id="IPR024171">
    <property type="entry name" value="SRK-like_kinase"/>
</dbReference>
<evidence type="ECO:0000256" key="10">
    <source>
        <dbReference type="ARBA" id="ARBA00022989"/>
    </source>
</evidence>
<dbReference type="CDD" id="cd14066">
    <property type="entry name" value="STKc_IRAK"/>
    <property type="match status" value="1"/>
</dbReference>
<dbReference type="PROSITE" id="PS50011">
    <property type="entry name" value="PROTEIN_KINASE_DOM"/>
    <property type="match status" value="1"/>
</dbReference>
<comment type="catalytic activity">
    <reaction evidence="16 17">
        <text>L-seryl-[protein] + ATP = O-phospho-L-seryl-[protein] + ADP + H(+)</text>
        <dbReference type="Rhea" id="RHEA:17989"/>
        <dbReference type="Rhea" id="RHEA-COMP:9863"/>
        <dbReference type="Rhea" id="RHEA-COMP:11604"/>
        <dbReference type="ChEBI" id="CHEBI:15378"/>
        <dbReference type="ChEBI" id="CHEBI:29999"/>
        <dbReference type="ChEBI" id="CHEBI:30616"/>
        <dbReference type="ChEBI" id="CHEBI:83421"/>
        <dbReference type="ChEBI" id="CHEBI:456216"/>
        <dbReference type="EC" id="2.7.11.1"/>
    </reaction>
</comment>
<dbReference type="SMART" id="SM00220">
    <property type="entry name" value="S_TKc"/>
    <property type="match status" value="1"/>
</dbReference>
<evidence type="ECO:0000256" key="4">
    <source>
        <dbReference type="ARBA" id="ARBA00022679"/>
    </source>
</evidence>
<dbReference type="AlphaFoldDB" id="A0AA88CYU7"/>
<dbReference type="Gene3D" id="1.10.510.10">
    <property type="entry name" value="Transferase(Phosphotransferase) domain 1"/>
    <property type="match status" value="1"/>
</dbReference>
<keyword evidence="5 18" id="KW-0812">Transmembrane</keyword>
<dbReference type="GO" id="GO:0005524">
    <property type="term" value="F:ATP binding"/>
    <property type="evidence" value="ECO:0007669"/>
    <property type="project" value="UniProtKB-KW"/>
</dbReference>
<keyword evidence="24" id="KW-1185">Reference proteome</keyword>
<dbReference type="InterPro" id="IPR001480">
    <property type="entry name" value="Bulb-type_lectin_dom"/>
</dbReference>
<keyword evidence="6 19" id="KW-0732">Signal</keyword>
<evidence type="ECO:0000256" key="19">
    <source>
        <dbReference type="SAM" id="SignalP"/>
    </source>
</evidence>
<accession>A0AA88CYU7</accession>
<evidence type="ECO:0000259" key="21">
    <source>
        <dbReference type="PROSITE" id="PS50927"/>
    </source>
</evidence>
<name>A0AA88CYU7_FICCA</name>
<evidence type="ECO:0000259" key="20">
    <source>
        <dbReference type="PROSITE" id="PS50011"/>
    </source>
</evidence>
<evidence type="ECO:0000256" key="3">
    <source>
        <dbReference type="ARBA" id="ARBA00022536"/>
    </source>
</evidence>
<dbReference type="Gramene" id="FCD_00003947-RA">
    <property type="protein sequence ID" value="FCD_00003947-RA:cds"/>
    <property type="gene ID" value="FCD_00003947"/>
</dbReference>
<evidence type="ECO:0000256" key="1">
    <source>
        <dbReference type="ARBA" id="ARBA00004479"/>
    </source>
</evidence>
<keyword evidence="11 18" id="KW-0472">Membrane</keyword>
<dbReference type="Pfam" id="PF01453">
    <property type="entry name" value="B_lectin"/>
    <property type="match status" value="1"/>
</dbReference>
<evidence type="ECO:0000313" key="23">
    <source>
        <dbReference type="EMBL" id="GMN35037.1"/>
    </source>
</evidence>
<sequence length="792" mass="89790">MGTYLFIFYVLSFAISSPFSLSESDSLSRGSSLSLERKNDVLTSRNGVFSAGFYPVGVNAYCFAIWFNEASQNHNGTVVWMANRDQPVNGKGSKLMLREAGDLILSDAGRTTVWATTTFSLKPVQLHLSDSGNMVLLASDGVVLWQSFDSPTDTILTNQPFTRNTNLVSSRSRGNFSSGFYKLFFDGHDVLRLNFDSKALSSNYWPPEWALPWDVGRVAYNHSTFAWLDPLGYFDSSDKFNFSSEDYGSRLIHRRLRLDHDGNLRLYSRKSLGDRWVVSWQAFHNPCKIHGVCGPNSLCTFDHFDRKCSCLPGHQMKNREDWSYGCEPDFNLSCDENEYRFLKLPRAEFYGYDFHSSPNYTFTDCQNLCLQRCECKGFEHSFSLDEGIFNCYTKTLLTNGYQVPSYSGDTYIKLPKNYHLSDEESKLNCSDRVITHAKIKSHENQTVRFILWFATGIGGLEIISILFVWCLLIKTQQNSTANARSNVLVTTRFKRFSFAELKKATRGFSQEIGRGSEGIVYKAILSDSRVAAVKRLNEASCQGEAEFLAEISTIGRLNHMNLIEMWGYCAEGNHRLLVYEYLEHGSLDENLSRNVLDWKKRFEIAVGTAKGLAYLHEECLEWILHCDVKPQNVLLSSNYQPKVADFGLSKLLKRGELINKPSFSRIRGTRGYMAPEWVTNQSITSKVDVYSYGVVVLEILTGKSPTAIDGAKDMKHGGLVKWVKQSLIDASSSETTLRVEKIMDPSMKGEYDAEKMETLLRAALECVAEDKDARPTMSQVVEALLHDHENYH</sequence>
<dbReference type="GO" id="GO:0004674">
    <property type="term" value="F:protein serine/threonine kinase activity"/>
    <property type="evidence" value="ECO:0007669"/>
    <property type="project" value="UniProtKB-KW"/>
</dbReference>
<dbReference type="InterPro" id="IPR000719">
    <property type="entry name" value="Prot_kinase_dom"/>
</dbReference>
<dbReference type="PROSITE" id="PS00108">
    <property type="entry name" value="PROTEIN_KINASE_ST"/>
    <property type="match status" value="1"/>
</dbReference>
<dbReference type="InterPro" id="IPR003609">
    <property type="entry name" value="Pan_app"/>
</dbReference>
<dbReference type="Gene3D" id="3.30.200.20">
    <property type="entry name" value="Phosphorylase Kinase, domain 1"/>
    <property type="match status" value="1"/>
</dbReference>
<dbReference type="InterPro" id="IPR008271">
    <property type="entry name" value="Ser/Thr_kinase_AS"/>
</dbReference>
<proteinExistence type="inferred from homology"/>
<dbReference type="EMBL" id="BTGU01000005">
    <property type="protein sequence ID" value="GMN35037.1"/>
    <property type="molecule type" value="Genomic_DNA"/>
</dbReference>
<keyword evidence="3" id="KW-0245">EGF-like domain</keyword>
<keyword evidence="14" id="KW-0325">Glycoprotein</keyword>
<keyword evidence="2 17" id="KW-0723">Serine/threonine-protein kinase</keyword>
<comment type="catalytic activity">
    <reaction evidence="15 17">
        <text>L-threonyl-[protein] + ATP = O-phospho-L-threonyl-[protein] + ADP + H(+)</text>
        <dbReference type="Rhea" id="RHEA:46608"/>
        <dbReference type="Rhea" id="RHEA-COMP:11060"/>
        <dbReference type="Rhea" id="RHEA-COMP:11605"/>
        <dbReference type="ChEBI" id="CHEBI:15378"/>
        <dbReference type="ChEBI" id="CHEBI:30013"/>
        <dbReference type="ChEBI" id="CHEBI:30616"/>
        <dbReference type="ChEBI" id="CHEBI:61977"/>
        <dbReference type="ChEBI" id="CHEBI:456216"/>
        <dbReference type="EC" id="2.7.11.1"/>
    </reaction>
</comment>
<dbReference type="InterPro" id="IPR000858">
    <property type="entry name" value="S_locus_glycoprot_dom"/>
</dbReference>
<evidence type="ECO:0000256" key="9">
    <source>
        <dbReference type="ARBA" id="ARBA00022840"/>
    </source>
</evidence>
<evidence type="ECO:0000256" key="16">
    <source>
        <dbReference type="ARBA" id="ARBA00048679"/>
    </source>
</evidence>
<dbReference type="PANTHER" id="PTHR47974:SF3">
    <property type="entry name" value="RECEPTOR-LIKE SERINE_THREONINE-PROTEIN KINASE"/>
    <property type="match status" value="1"/>
</dbReference>
<feature type="transmembrane region" description="Helical" evidence="18">
    <location>
        <begin position="449"/>
        <end position="472"/>
    </location>
</feature>
<evidence type="ECO:0000256" key="12">
    <source>
        <dbReference type="ARBA" id="ARBA00023157"/>
    </source>
</evidence>
<keyword evidence="10 18" id="KW-1133">Transmembrane helix</keyword>
<evidence type="ECO:0000256" key="8">
    <source>
        <dbReference type="ARBA" id="ARBA00022777"/>
    </source>
</evidence>
<dbReference type="SUPFAM" id="SSF51110">
    <property type="entry name" value="alpha-D-mannose-specific plant lectins"/>
    <property type="match status" value="1"/>
</dbReference>
<dbReference type="Gene3D" id="2.90.10.10">
    <property type="entry name" value="Bulb-type lectin domain"/>
    <property type="match status" value="1"/>
</dbReference>
<dbReference type="Proteomes" id="UP001187192">
    <property type="component" value="Unassembled WGS sequence"/>
</dbReference>
<feature type="domain" description="Apple" evidence="22">
    <location>
        <begin position="334"/>
        <end position="415"/>
    </location>
</feature>
<protein>
    <recommendedName>
        <fullName evidence="17">Receptor-like serine/threonine-protein kinase</fullName>
        <ecNumber evidence="17">2.7.11.1</ecNumber>
    </recommendedName>
</protein>
<dbReference type="SUPFAM" id="SSF56112">
    <property type="entry name" value="Protein kinase-like (PK-like)"/>
    <property type="match status" value="1"/>
</dbReference>
<comment type="subcellular location">
    <subcellularLocation>
        <location evidence="1">Membrane</location>
        <topology evidence="1">Single-pass type I membrane protein</topology>
    </subcellularLocation>
</comment>
<keyword evidence="4 17" id="KW-0808">Transferase</keyword>
<feature type="domain" description="Protein kinase" evidence="20">
    <location>
        <begin position="506"/>
        <end position="791"/>
    </location>
</feature>
<dbReference type="FunFam" id="3.30.200.20:FF:000059">
    <property type="entry name" value="S-receptor-like serine/threonine-protein kinase"/>
    <property type="match status" value="1"/>
</dbReference>
<dbReference type="SMART" id="SM00108">
    <property type="entry name" value="B_lectin"/>
    <property type="match status" value="1"/>
</dbReference>
<evidence type="ECO:0000256" key="5">
    <source>
        <dbReference type="ARBA" id="ARBA00022692"/>
    </source>
</evidence>
<keyword evidence="13" id="KW-0675">Receptor</keyword>